<protein>
    <submittedName>
        <fullName evidence="1">Uncharacterized protein</fullName>
    </submittedName>
</protein>
<evidence type="ECO:0000313" key="2">
    <source>
        <dbReference type="Proteomes" id="UP001056120"/>
    </source>
</evidence>
<reference evidence="2" key="1">
    <citation type="journal article" date="2022" name="Mol. Ecol. Resour.">
        <title>The genomes of chicory, endive, great burdock and yacon provide insights into Asteraceae palaeo-polyploidization history and plant inulin production.</title>
        <authorList>
            <person name="Fan W."/>
            <person name="Wang S."/>
            <person name="Wang H."/>
            <person name="Wang A."/>
            <person name="Jiang F."/>
            <person name="Liu H."/>
            <person name="Zhao H."/>
            <person name="Xu D."/>
            <person name="Zhang Y."/>
        </authorList>
    </citation>
    <scope>NUCLEOTIDE SEQUENCE [LARGE SCALE GENOMIC DNA]</scope>
    <source>
        <strain evidence="2">cv. Yunnan</strain>
    </source>
</reference>
<keyword evidence="2" id="KW-1185">Reference proteome</keyword>
<dbReference type="Proteomes" id="UP001056120">
    <property type="component" value="Linkage Group LG13"/>
</dbReference>
<name>A0ACB9GTC2_9ASTR</name>
<sequence>MMPVLGRCYKNEENPEEAPEEPVEPSEPIPEDHHSESRGKLIDINYDAKGILRGACIHTLLLEKVGIGRETKKKCSAPTTDERAIKRRYKVYKMTAIQEENHDKLQYQTYQASNLELF</sequence>
<comment type="caution">
    <text evidence="1">The sequence shown here is derived from an EMBL/GenBank/DDBJ whole genome shotgun (WGS) entry which is preliminary data.</text>
</comment>
<dbReference type="EMBL" id="CM042030">
    <property type="protein sequence ID" value="KAI3786418.1"/>
    <property type="molecule type" value="Genomic_DNA"/>
</dbReference>
<accession>A0ACB9GTC2</accession>
<organism evidence="1 2">
    <name type="scientific">Smallanthus sonchifolius</name>
    <dbReference type="NCBI Taxonomy" id="185202"/>
    <lineage>
        <taxon>Eukaryota</taxon>
        <taxon>Viridiplantae</taxon>
        <taxon>Streptophyta</taxon>
        <taxon>Embryophyta</taxon>
        <taxon>Tracheophyta</taxon>
        <taxon>Spermatophyta</taxon>
        <taxon>Magnoliopsida</taxon>
        <taxon>eudicotyledons</taxon>
        <taxon>Gunneridae</taxon>
        <taxon>Pentapetalae</taxon>
        <taxon>asterids</taxon>
        <taxon>campanulids</taxon>
        <taxon>Asterales</taxon>
        <taxon>Asteraceae</taxon>
        <taxon>Asteroideae</taxon>
        <taxon>Heliantheae alliance</taxon>
        <taxon>Millerieae</taxon>
        <taxon>Smallanthus</taxon>
    </lineage>
</organism>
<evidence type="ECO:0000313" key="1">
    <source>
        <dbReference type="EMBL" id="KAI3786418.1"/>
    </source>
</evidence>
<gene>
    <name evidence="1" type="ORF">L1987_40083</name>
</gene>
<reference evidence="1 2" key="2">
    <citation type="journal article" date="2022" name="Mol. Ecol. Resour.">
        <title>The genomes of chicory, endive, great burdock and yacon provide insights into Asteraceae paleo-polyploidization history and plant inulin production.</title>
        <authorList>
            <person name="Fan W."/>
            <person name="Wang S."/>
            <person name="Wang H."/>
            <person name="Wang A."/>
            <person name="Jiang F."/>
            <person name="Liu H."/>
            <person name="Zhao H."/>
            <person name="Xu D."/>
            <person name="Zhang Y."/>
        </authorList>
    </citation>
    <scope>NUCLEOTIDE SEQUENCE [LARGE SCALE GENOMIC DNA]</scope>
    <source>
        <strain evidence="2">cv. Yunnan</strain>
        <tissue evidence="1">Leaves</tissue>
    </source>
</reference>
<proteinExistence type="predicted"/>